<evidence type="ECO:0000259" key="8">
    <source>
        <dbReference type="PROSITE" id="PS50178"/>
    </source>
</evidence>
<comment type="similarity">
    <text evidence="2">Belongs to the lst-2 family.</text>
</comment>
<accession>A0A0N4UUW3</accession>
<dbReference type="InterPro" id="IPR000306">
    <property type="entry name" value="Znf_FYVE"/>
</dbReference>
<evidence type="ECO:0000256" key="4">
    <source>
        <dbReference type="ARBA" id="ARBA00022771"/>
    </source>
</evidence>
<reference evidence="9 10" key="2">
    <citation type="submission" date="2018-10" db="EMBL/GenBank/DDBJ databases">
        <authorList>
            <consortium name="Pathogen Informatics"/>
        </authorList>
    </citation>
    <scope>NUCLEOTIDE SEQUENCE [LARGE SCALE GENOMIC DNA]</scope>
</reference>
<evidence type="ECO:0000256" key="6">
    <source>
        <dbReference type="PROSITE-ProRule" id="PRU00091"/>
    </source>
</evidence>
<dbReference type="GO" id="GO:0031901">
    <property type="term" value="C:early endosome membrane"/>
    <property type="evidence" value="ECO:0007669"/>
    <property type="project" value="TreeGrafter"/>
</dbReference>
<evidence type="ECO:0000256" key="5">
    <source>
        <dbReference type="ARBA" id="ARBA00022833"/>
    </source>
</evidence>
<dbReference type="OrthoDB" id="20035at2759"/>
<dbReference type="GO" id="GO:0008270">
    <property type="term" value="F:zinc ion binding"/>
    <property type="evidence" value="ECO:0007669"/>
    <property type="project" value="UniProtKB-KW"/>
</dbReference>
<reference evidence="11" key="1">
    <citation type="submission" date="2017-02" db="UniProtKB">
        <authorList>
            <consortium name="WormBaseParasite"/>
        </authorList>
    </citation>
    <scope>IDENTIFICATION</scope>
</reference>
<evidence type="ECO:0000313" key="11">
    <source>
        <dbReference type="WBParaSite" id="EVEC_0000120001-mRNA-1"/>
    </source>
</evidence>
<dbReference type="Pfam" id="PF01363">
    <property type="entry name" value="FYVE"/>
    <property type="match status" value="1"/>
</dbReference>
<keyword evidence="5" id="KW-0862">Zinc</keyword>
<evidence type="ECO:0000256" key="3">
    <source>
        <dbReference type="ARBA" id="ARBA00022723"/>
    </source>
</evidence>
<dbReference type="Proteomes" id="UP000274131">
    <property type="component" value="Unassembled WGS sequence"/>
</dbReference>
<dbReference type="WBParaSite" id="EVEC_0000120001-mRNA-1">
    <property type="protein sequence ID" value="EVEC_0000120001-mRNA-1"/>
    <property type="gene ID" value="EVEC_0000120001"/>
</dbReference>
<dbReference type="InterPro" id="IPR043269">
    <property type="entry name" value="FYVE_LST2"/>
</dbReference>
<evidence type="ECO:0000313" key="9">
    <source>
        <dbReference type="EMBL" id="VDD85765.1"/>
    </source>
</evidence>
<proteinExistence type="inferred from homology"/>
<dbReference type="PROSITE" id="PS50178">
    <property type="entry name" value="ZF_FYVE"/>
    <property type="match status" value="1"/>
</dbReference>
<feature type="compositionally biased region" description="Polar residues" evidence="7">
    <location>
        <begin position="349"/>
        <end position="360"/>
    </location>
</feature>
<protein>
    <submittedName>
        <fullName evidence="11">FYVE-type domain-containing protein</fullName>
    </submittedName>
</protein>
<dbReference type="EMBL" id="UXUI01007148">
    <property type="protein sequence ID" value="VDD85765.1"/>
    <property type="molecule type" value="Genomic_DNA"/>
</dbReference>
<organism evidence="11">
    <name type="scientific">Enterobius vermicularis</name>
    <name type="common">Human pinworm</name>
    <dbReference type="NCBI Taxonomy" id="51028"/>
    <lineage>
        <taxon>Eukaryota</taxon>
        <taxon>Metazoa</taxon>
        <taxon>Ecdysozoa</taxon>
        <taxon>Nematoda</taxon>
        <taxon>Chromadorea</taxon>
        <taxon>Rhabditida</taxon>
        <taxon>Spirurina</taxon>
        <taxon>Oxyuridomorpha</taxon>
        <taxon>Oxyuroidea</taxon>
        <taxon>Oxyuridae</taxon>
        <taxon>Enterobius</taxon>
    </lineage>
</organism>
<dbReference type="InterPro" id="IPR051118">
    <property type="entry name" value="LST-2"/>
</dbReference>
<dbReference type="PANTHER" id="PTHR46465">
    <property type="entry name" value="LATERAL SIGNALING TARGET PROTEIN 2 HOMOLOG"/>
    <property type="match status" value="1"/>
</dbReference>
<evidence type="ECO:0000256" key="2">
    <source>
        <dbReference type="ARBA" id="ARBA00008755"/>
    </source>
</evidence>
<dbReference type="InterPro" id="IPR013083">
    <property type="entry name" value="Znf_RING/FYVE/PHD"/>
</dbReference>
<dbReference type="Gene3D" id="3.30.40.10">
    <property type="entry name" value="Zinc/RING finger domain, C3HC4 (zinc finger)"/>
    <property type="match status" value="1"/>
</dbReference>
<sequence length="591" mass="66943">MLSLRKLMRKPRIDDWSPLAKFYYADEALIAVANELDSFDARRDPERCNQLVAKLRQAQDRLLHIISEMMVIVFPRESDRACRDYRVKFPDEIIHDNLPGQLWFGAECLTAGSNIIEHEAESEVIRPMARALTKQLDTLREILKDQSLRDPTQYSDKIKLNLKEFDRLFAEFELNYVSAMVPVKSVKEHDCQLDVAVLFSESLDRALKLGYITQEHIDDCDPNVMITLPRLAIICGLIYFPEGALNVDGPAENLSEMFRPFHHLLIKIRDLLRVLTADELRSVELALCSGDSSNTSDHGLDATTFTMSDFRQRNVSSSSTSLYFFRMNGCVNSSAQTLCVSEDSDDAGSNESPSPSRLSENTSALAHEILSPPFNIPSSETTDSHDSTMYNILGIHFVHSLVHCFHFRPERPADPANLRSRFRSSADLVHRLFVCIAGVADQLQTNYPSDVRKVLKMVLQPNELVPVYEVSVPGKTASVPENEEETGVEVQEALPLPSFVGVRWVPDSDCEQCTACGVPFTLVRRRHHCRNCGRIFCSRCSANSLPLPELGYDRKVRNGFRIPDLFSTLFPTHFSFFLDYFLVRFTDTTST</sequence>
<keyword evidence="3" id="KW-0479">Metal-binding</keyword>
<name>A0A0N4UUW3_ENTVE</name>
<evidence type="ECO:0000313" key="10">
    <source>
        <dbReference type="Proteomes" id="UP000274131"/>
    </source>
</evidence>
<feature type="region of interest" description="Disordered" evidence="7">
    <location>
        <begin position="341"/>
        <end position="360"/>
    </location>
</feature>
<dbReference type="SUPFAM" id="SSF57903">
    <property type="entry name" value="FYVE/PHD zinc finger"/>
    <property type="match status" value="1"/>
</dbReference>
<evidence type="ECO:0000256" key="7">
    <source>
        <dbReference type="SAM" id="MobiDB-lite"/>
    </source>
</evidence>
<keyword evidence="10" id="KW-1185">Reference proteome</keyword>
<dbReference type="PANTHER" id="PTHR46465:SF2">
    <property type="entry name" value="LATERAL SIGNALING TARGET PROTEIN 2 HOMOLOG"/>
    <property type="match status" value="1"/>
</dbReference>
<comment type="function">
    <text evidence="1">Negative regulator of epidermal growth factor receptor (EGFR) signaling.</text>
</comment>
<feature type="domain" description="FYVE-type" evidence="8">
    <location>
        <begin position="507"/>
        <end position="557"/>
    </location>
</feature>
<dbReference type="InterPro" id="IPR011011">
    <property type="entry name" value="Znf_FYVE_PHD"/>
</dbReference>
<dbReference type="InterPro" id="IPR017455">
    <property type="entry name" value="Znf_FYVE-rel"/>
</dbReference>
<evidence type="ECO:0000256" key="1">
    <source>
        <dbReference type="ARBA" id="ARBA00003580"/>
    </source>
</evidence>
<dbReference type="CDD" id="cd15731">
    <property type="entry name" value="FYVE_LST2"/>
    <property type="match status" value="1"/>
</dbReference>
<dbReference type="AlphaFoldDB" id="A0A0N4UUW3"/>
<keyword evidence="4 6" id="KW-0863">Zinc-finger</keyword>
<dbReference type="SMART" id="SM00064">
    <property type="entry name" value="FYVE"/>
    <property type="match status" value="1"/>
</dbReference>
<gene>
    <name evidence="9" type="ORF">EVEC_LOCUS908</name>
</gene>